<keyword evidence="10" id="KW-1185">Reference proteome</keyword>
<dbReference type="SUPFAM" id="SSF53187">
    <property type="entry name" value="Zn-dependent exopeptidases"/>
    <property type="match status" value="1"/>
</dbReference>
<dbReference type="PANTHER" id="PTHR11532">
    <property type="entry name" value="PROTEASE M14 CARBOXYPEPTIDASE"/>
    <property type="match status" value="1"/>
</dbReference>
<dbReference type="PROSITE" id="PS52035">
    <property type="entry name" value="PEPTIDASE_M14"/>
    <property type="match status" value="1"/>
</dbReference>
<dbReference type="EMBL" id="JAJSOF020000011">
    <property type="protein sequence ID" value="KAJ4445264.1"/>
    <property type="molecule type" value="Genomic_DNA"/>
</dbReference>
<keyword evidence="3" id="KW-0378">Hydrolase</keyword>
<dbReference type="PROSITE" id="PS00132">
    <property type="entry name" value="CARBOXYPEPT_ZN_1"/>
    <property type="match status" value="1"/>
</dbReference>
<evidence type="ECO:0000313" key="10">
    <source>
        <dbReference type="Proteomes" id="UP001148838"/>
    </source>
</evidence>
<protein>
    <recommendedName>
        <fullName evidence="8">Peptidase M14 domain-containing protein</fullName>
    </recommendedName>
</protein>
<dbReference type="InterPro" id="IPR000834">
    <property type="entry name" value="Peptidase_M14"/>
</dbReference>
<keyword evidence="4" id="KW-0479">Metal-binding</keyword>
<organism evidence="9 10">
    <name type="scientific">Periplaneta americana</name>
    <name type="common">American cockroach</name>
    <name type="synonym">Blatta americana</name>
    <dbReference type="NCBI Taxonomy" id="6978"/>
    <lineage>
        <taxon>Eukaryota</taxon>
        <taxon>Metazoa</taxon>
        <taxon>Ecdysozoa</taxon>
        <taxon>Arthropoda</taxon>
        <taxon>Hexapoda</taxon>
        <taxon>Insecta</taxon>
        <taxon>Pterygota</taxon>
        <taxon>Neoptera</taxon>
        <taxon>Polyneoptera</taxon>
        <taxon>Dictyoptera</taxon>
        <taxon>Blattodea</taxon>
        <taxon>Blattoidea</taxon>
        <taxon>Blattidae</taxon>
        <taxon>Blattinae</taxon>
        <taxon>Periplaneta</taxon>
    </lineage>
</organism>
<dbReference type="Gene3D" id="3.40.630.10">
    <property type="entry name" value="Zn peptidases"/>
    <property type="match status" value="1"/>
</dbReference>
<comment type="similarity">
    <text evidence="2 6">Belongs to the peptidase M14 family.</text>
</comment>
<evidence type="ECO:0000256" key="6">
    <source>
        <dbReference type="PROSITE-ProRule" id="PRU01379"/>
    </source>
</evidence>
<dbReference type="Proteomes" id="UP001148838">
    <property type="component" value="Unassembled WGS sequence"/>
</dbReference>
<evidence type="ECO:0000256" key="4">
    <source>
        <dbReference type="ARBA" id="ARBA00022723"/>
    </source>
</evidence>
<keyword evidence="7" id="KW-0732">Signal</keyword>
<comment type="cofactor">
    <cofactor evidence="1">
        <name>Zn(2+)</name>
        <dbReference type="ChEBI" id="CHEBI:29105"/>
    </cofactor>
</comment>
<dbReference type="InterPro" id="IPR057246">
    <property type="entry name" value="CARBOXYPEPT_ZN_1"/>
</dbReference>
<keyword evidence="3" id="KW-0121">Carboxypeptidase</keyword>
<comment type="caution">
    <text evidence="9">The sequence shown here is derived from an EMBL/GenBank/DDBJ whole genome shotgun (WGS) entry which is preliminary data.</text>
</comment>
<feature type="chain" id="PRO_5047520496" description="Peptidase M14 domain-containing protein" evidence="7">
    <location>
        <begin position="24"/>
        <end position="343"/>
    </location>
</feature>
<dbReference type="CDD" id="cd03868">
    <property type="entry name" value="M14_CPD_I"/>
    <property type="match status" value="1"/>
</dbReference>
<feature type="domain" description="Peptidase M14" evidence="8">
    <location>
        <begin position="40"/>
        <end position="336"/>
    </location>
</feature>
<dbReference type="SMART" id="SM00631">
    <property type="entry name" value="Zn_pept"/>
    <property type="match status" value="1"/>
</dbReference>
<feature type="active site" description="Proton donor/acceptor" evidence="6">
    <location>
        <position position="306"/>
    </location>
</feature>
<evidence type="ECO:0000256" key="5">
    <source>
        <dbReference type="ARBA" id="ARBA00022833"/>
    </source>
</evidence>
<evidence type="ECO:0000313" key="9">
    <source>
        <dbReference type="EMBL" id="KAJ4445264.1"/>
    </source>
</evidence>
<evidence type="ECO:0000259" key="8">
    <source>
        <dbReference type="PROSITE" id="PS52035"/>
    </source>
</evidence>
<proteinExistence type="inferred from homology"/>
<name>A0ABQ8TH92_PERAM</name>
<keyword evidence="5" id="KW-0862">Zinc</keyword>
<feature type="signal peptide" evidence="7">
    <location>
        <begin position="1"/>
        <end position="23"/>
    </location>
</feature>
<reference evidence="9 10" key="1">
    <citation type="journal article" date="2022" name="Allergy">
        <title>Genome assembly and annotation of Periplaneta americana reveal a comprehensive cockroach allergen profile.</title>
        <authorList>
            <person name="Wang L."/>
            <person name="Xiong Q."/>
            <person name="Saelim N."/>
            <person name="Wang L."/>
            <person name="Nong W."/>
            <person name="Wan A.T."/>
            <person name="Shi M."/>
            <person name="Liu X."/>
            <person name="Cao Q."/>
            <person name="Hui J.H.L."/>
            <person name="Sookrung N."/>
            <person name="Leung T.F."/>
            <person name="Tungtrongchitr A."/>
            <person name="Tsui S.K.W."/>
        </authorList>
    </citation>
    <scope>NUCLEOTIDE SEQUENCE [LARGE SCALE GENOMIC DNA]</scope>
    <source>
        <strain evidence="9">PWHHKU_190912</strain>
    </source>
</reference>
<accession>A0ABQ8TH92</accession>
<dbReference type="InterPro" id="IPR050753">
    <property type="entry name" value="Peptidase_M14_domain"/>
</dbReference>
<dbReference type="Pfam" id="PF00246">
    <property type="entry name" value="Peptidase_M14"/>
    <property type="match status" value="1"/>
</dbReference>
<evidence type="ECO:0000256" key="7">
    <source>
        <dbReference type="SAM" id="SignalP"/>
    </source>
</evidence>
<dbReference type="PRINTS" id="PR00765">
    <property type="entry name" value="CRBOXYPTASEA"/>
</dbReference>
<evidence type="ECO:0000256" key="2">
    <source>
        <dbReference type="ARBA" id="ARBA00005988"/>
    </source>
</evidence>
<dbReference type="PROSITE" id="PS00133">
    <property type="entry name" value="CARBOXYPEPT_ZN_2"/>
    <property type="match status" value="1"/>
</dbReference>
<evidence type="ECO:0000256" key="1">
    <source>
        <dbReference type="ARBA" id="ARBA00001947"/>
    </source>
</evidence>
<evidence type="ECO:0000256" key="3">
    <source>
        <dbReference type="ARBA" id="ARBA00022645"/>
    </source>
</evidence>
<keyword evidence="3" id="KW-0645">Protease</keyword>
<gene>
    <name evidence="9" type="ORF">ANN_07065</name>
</gene>
<sequence>MGTCKLIESFVYILLLCFAHCNSISISRKLQYEEFLTSPQYHDYEQITNLFTELNSTYPHLARLHSIGKSVQNRDLWILEISENVQERSLGEPMFKYVANMHGDETVGRELMIFLAQYLLKNYGSDSRVTHLVNTTDIFLMPSLNPDGFEASQEGLCDSKSEFEGRINANGVDLNRNFPDQFDGKADENITYGRENETVAVMTWIVSNPFVLSGNLHGGAVVASYPFDDSGTGRECCEESRSPDNDLFKHLATVYASAHPVMRNGNSCPPEHFPGGITNGAMWYEVKGGMQDFNYVHSNCFEVTFELSCCKYPNASNLPTEWANNKESLLSFMESTHMGVKGT</sequence>
<dbReference type="InterPro" id="IPR057247">
    <property type="entry name" value="CARBOXYPEPT_ZN_2"/>
</dbReference>
<dbReference type="PANTHER" id="PTHR11532:SF73">
    <property type="entry name" value="CARBOXYPEPTIDASE D"/>
    <property type="match status" value="1"/>
</dbReference>